<organism evidence="17 18">
    <name type="scientific">Candidatus Abyssobacteria bacterium SURF_17</name>
    <dbReference type="NCBI Taxonomy" id="2093361"/>
    <lineage>
        <taxon>Bacteria</taxon>
        <taxon>Pseudomonadati</taxon>
        <taxon>Candidatus Hydrogenedentota</taxon>
        <taxon>Candidatus Abyssobacteria</taxon>
    </lineage>
</organism>
<dbReference type="GO" id="GO:0006189">
    <property type="term" value="P:'de novo' IMP biosynthetic process"/>
    <property type="evidence" value="ECO:0007669"/>
    <property type="project" value="UniProtKB-UniRule"/>
</dbReference>
<comment type="pathway">
    <text evidence="3 14">Purine metabolism; IMP biosynthesis via de novo pathway; N(1)-(5-phospho-D-ribosyl)glycinamide from 5-phospho-alpha-D-ribose 1-diphosphate: step 2/2.</text>
</comment>
<evidence type="ECO:0000256" key="14">
    <source>
        <dbReference type="HAMAP-Rule" id="MF_00138"/>
    </source>
</evidence>
<accession>A0A419F2S1</accession>
<gene>
    <name evidence="14 17" type="primary">purD</name>
    <name evidence="17" type="ORF">C4532_05440</name>
</gene>
<evidence type="ECO:0000256" key="1">
    <source>
        <dbReference type="ARBA" id="ARBA00001936"/>
    </source>
</evidence>
<dbReference type="GO" id="GO:0046872">
    <property type="term" value="F:metal ion binding"/>
    <property type="evidence" value="ECO:0007669"/>
    <property type="project" value="UniProtKB-KW"/>
</dbReference>
<dbReference type="PANTHER" id="PTHR43472">
    <property type="entry name" value="PHOSPHORIBOSYLAMINE--GLYCINE LIGASE"/>
    <property type="match status" value="1"/>
</dbReference>
<dbReference type="GO" id="GO:0005524">
    <property type="term" value="F:ATP binding"/>
    <property type="evidence" value="ECO:0007669"/>
    <property type="project" value="UniProtKB-UniRule"/>
</dbReference>
<dbReference type="InterPro" id="IPR016185">
    <property type="entry name" value="PreATP-grasp_dom_sf"/>
</dbReference>
<dbReference type="GO" id="GO:0009113">
    <property type="term" value="P:purine nucleobase biosynthetic process"/>
    <property type="evidence" value="ECO:0007669"/>
    <property type="project" value="InterPro"/>
</dbReference>
<dbReference type="PANTHER" id="PTHR43472:SF1">
    <property type="entry name" value="PHOSPHORIBOSYLAMINE--GLYCINE LIGASE, CHLOROPLASTIC"/>
    <property type="match status" value="1"/>
</dbReference>
<dbReference type="SUPFAM" id="SSF52440">
    <property type="entry name" value="PreATP-grasp domain"/>
    <property type="match status" value="1"/>
</dbReference>
<evidence type="ECO:0000256" key="6">
    <source>
        <dbReference type="ARBA" id="ARBA00022723"/>
    </source>
</evidence>
<comment type="catalytic activity">
    <reaction evidence="14">
        <text>5-phospho-beta-D-ribosylamine + glycine + ATP = N(1)-(5-phospho-beta-D-ribosyl)glycinamide + ADP + phosphate + H(+)</text>
        <dbReference type="Rhea" id="RHEA:17453"/>
        <dbReference type="ChEBI" id="CHEBI:15378"/>
        <dbReference type="ChEBI" id="CHEBI:30616"/>
        <dbReference type="ChEBI" id="CHEBI:43474"/>
        <dbReference type="ChEBI" id="CHEBI:57305"/>
        <dbReference type="ChEBI" id="CHEBI:58681"/>
        <dbReference type="ChEBI" id="CHEBI:143788"/>
        <dbReference type="ChEBI" id="CHEBI:456216"/>
        <dbReference type="EC" id="6.3.4.13"/>
    </reaction>
</comment>
<comment type="cofactor">
    <cofactor evidence="2">
        <name>Mg(2+)</name>
        <dbReference type="ChEBI" id="CHEBI:18420"/>
    </cofactor>
</comment>
<dbReference type="GO" id="GO:0004637">
    <property type="term" value="F:phosphoribosylamine-glycine ligase activity"/>
    <property type="evidence" value="ECO:0007669"/>
    <property type="project" value="UniProtKB-UniRule"/>
</dbReference>
<dbReference type="AlphaFoldDB" id="A0A419F2S1"/>
<dbReference type="EC" id="6.3.4.13" evidence="4 14"/>
<dbReference type="SUPFAM" id="SSF56059">
    <property type="entry name" value="Glutathione synthetase ATP-binding domain-like"/>
    <property type="match status" value="1"/>
</dbReference>
<comment type="cofactor">
    <cofactor evidence="1">
        <name>Mn(2+)</name>
        <dbReference type="ChEBI" id="CHEBI:29035"/>
    </cofactor>
</comment>
<evidence type="ECO:0000256" key="9">
    <source>
        <dbReference type="ARBA" id="ARBA00022840"/>
    </source>
</evidence>
<dbReference type="InterPro" id="IPR013815">
    <property type="entry name" value="ATP_grasp_subdomain_1"/>
</dbReference>
<dbReference type="SUPFAM" id="SSF51246">
    <property type="entry name" value="Rudiment single hybrid motif"/>
    <property type="match status" value="1"/>
</dbReference>
<dbReference type="Gene3D" id="3.90.600.10">
    <property type="entry name" value="Phosphoribosylglycinamide synthetase, C-terminal domain"/>
    <property type="match status" value="1"/>
</dbReference>
<dbReference type="Gene3D" id="3.40.50.20">
    <property type="match status" value="1"/>
</dbReference>
<keyword evidence="9 15" id="KW-0067">ATP-binding</keyword>
<evidence type="ECO:0000259" key="16">
    <source>
        <dbReference type="PROSITE" id="PS50975"/>
    </source>
</evidence>
<dbReference type="EMBL" id="QZKI01000039">
    <property type="protein sequence ID" value="RJP72780.1"/>
    <property type="molecule type" value="Genomic_DNA"/>
</dbReference>
<dbReference type="InterPro" id="IPR000115">
    <property type="entry name" value="PRibGlycinamide_synth"/>
</dbReference>
<evidence type="ECO:0000256" key="8">
    <source>
        <dbReference type="ARBA" id="ARBA00022755"/>
    </source>
</evidence>
<keyword evidence="5 14" id="KW-0436">Ligase</keyword>
<evidence type="ECO:0000256" key="12">
    <source>
        <dbReference type="ARBA" id="ARBA00042242"/>
    </source>
</evidence>
<dbReference type="InterPro" id="IPR011054">
    <property type="entry name" value="Rudment_hybrid_motif"/>
</dbReference>
<keyword evidence="10" id="KW-0464">Manganese</keyword>
<dbReference type="InterPro" id="IPR020562">
    <property type="entry name" value="PRibGlycinamide_synth_N"/>
</dbReference>
<keyword evidence="8 14" id="KW-0658">Purine biosynthesis</keyword>
<dbReference type="Gene3D" id="3.30.1490.20">
    <property type="entry name" value="ATP-grasp fold, A domain"/>
    <property type="match status" value="1"/>
</dbReference>
<dbReference type="Proteomes" id="UP000285961">
    <property type="component" value="Unassembled WGS sequence"/>
</dbReference>
<name>A0A419F2S1_9BACT</name>
<dbReference type="Pfam" id="PF02843">
    <property type="entry name" value="GARS_C"/>
    <property type="match status" value="1"/>
</dbReference>
<dbReference type="SMART" id="SM01209">
    <property type="entry name" value="GARS_A"/>
    <property type="match status" value="1"/>
</dbReference>
<keyword evidence="7 15" id="KW-0547">Nucleotide-binding</keyword>
<dbReference type="FunFam" id="3.30.470.20:FF:000018">
    <property type="entry name" value="Trifunctional purine biosynthetic protein adenosine-3"/>
    <property type="match status" value="1"/>
</dbReference>
<evidence type="ECO:0000313" key="18">
    <source>
        <dbReference type="Proteomes" id="UP000285961"/>
    </source>
</evidence>
<dbReference type="InterPro" id="IPR020559">
    <property type="entry name" value="PRibGlycinamide_synth_CS"/>
</dbReference>
<dbReference type="PROSITE" id="PS50975">
    <property type="entry name" value="ATP_GRASP"/>
    <property type="match status" value="1"/>
</dbReference>
<dbReference type="FunFam" id="3.90.600.10:FF:000001">
    <property type="entry name" value="Trifunctional purine biosynthetic protein adenosine-3"/>
    <property type="match status" value="1"/>
</dbReference>
<evidence type="ECO:0000256" key="4">
    <source>
        <dbReference type="ARBA" id="ARBA00013255"/>
    </source>
</evidence>
<dbReference type="FunFam" id="3.40.50.20:FF:000006">
    <property type="entry name" value="Phosphoribosylamine--glycine ligase, chloroplastic"/>
    <property type="match status" value="1"/>
</dbReference>
<dbReference type="InterPro" id="IPR037123">
    <property type="entry name" value="PRibGlycinamide_synth_C_sf"/>
</dbReference>
<evidence type="ECO:0000313" key="17">
    <source>
        <dbReference type="EMBL" id="RJP72780.1"/>
    </source>
</evidence>
<dbReference type="NCBIfam" id="TIGR00877">
    <property type="entry name" value="purD"/>
    <property type="match status" value="1"/>
</dbReference>
<feature type="domain" description="ATP-grasp" evidence="16">
    <location>
        <begin position="107"/>
        <end position="313"/>
    </location>
</feature>
<comment type="caution">
    <text evidence="17">The sequence shown here is derived from an EMBL/GenBank/DDBJ whole genome shotgun (WGS) entry which is preliminary data.</text>
</comment>
<evidence type="ECO:0000256" key="7">
    <source>
        <dbReference type="ARBA" id="ARBA00022741"/>
    </source>
</evidence>
<dbReference type="PROSITE" id="PS00184">
    <property type="entry name" value="GARS"/>
    <property type="match status" value="1"/>
</dbReference>
<sequence>MKVLVVGGGGREHTLVWKISQSPLVKKLFCAPGNAGIAKQAKCLDIEASDIDKLVKFAEKEKIDLTVVGPEAPLVDGIVDRLAERGLKVFGPNSDAALLEGSKGFAKKLMARFNIPTGTFQIFSDADEAIEFIRDMGAPIVVKADGLASGKGVTVAFDEETAMAAVKKCICQGAFGRAGHRVVLEEYLEGEEVSVLAFTDGKNVLPMPASQDHKAIYDGDKGPNTGGMGAYSPAPVLSDDFLKQIEKTILKPTIDGLRKEDCEYRGVLYCGLMMTESGPKVLEYNVRFGDPETQVVIPRLKSDIVPILLACADGELGKTKAEWTDEAAVCVVLASKGYPGNYEKGKPIEGLDKASKIPGALIFHAGTATKNKKIVTNGGRVIGATALAEDIPAAIKRAYECVEAIHFENKYCRTDIGKKALARLGNKR</sequence>
<dbReference type="InterPro" id="IPR020561">
    <property type="entry name" value="PRibGlycinamid_synth_ATP-grasp"/>
</dbReference>
<dbReference type="Pfam" id="PF01071">
    <property type="entry name" value="GARS_A"/>
    <property type="match status" value="1"/>
</dbReference>
<protein>
    <recommendedName>
        <fullName evidence="4 14">Phosphoribosylamine--glycine ligase</fullName>
        <ecNumber evidence="4 14">6.3.4.13</ecNumber>
    </recommendedName>
    <alternativeName>
        <fullName evidence="14">GARS</fullName>
    </alternativeName>
    <alternativeName>
        <fullName evidence="12 14">Glycinamide ribonucleotide synthetase</fullName>
    </alternativeName>
    <alternativeName>
        <fullName evidence="13 14">Phosphoribosylglycinamide synthetase</fullName>
    </alternativeName>
</protein>
<evidence type="ECO:0000256" key="13">
    <source>
        <dbReference type="ARBA" id="ARBA00042864"/>
    </source>
</evidence>
<evidence type="ECO:0000256" key="11">
    <source>
        <dbReference type="ARBA" id="ARBA00038345"/>
    </source>
</evidence>
<dbReference type="InterPro" id="IPR020560">
    <property type="entry name" value="PRibGlycinamide_synth_C-dom"/>
</dbReference>
<dbReference type="Pfam" id="PF02844">
    <property type="entry name" value="GARS_N"/>
    <property type="match status" value="1"/>
</dbReference>
<evidence type="ECO:0000256" key="3">
    <source>
        <dbReference type="ARBA" id="ARBA00005174"/>
    </source>
</evidence>
<dbReference type="HAMAP" id="MF_00138">
    <property type="entry name" value="GARS"/>
    <property type="match status" value="1"/>
</dbReference>
<reference evidence="17 18" key="1">
    <citation type="journal article" date="2017" name="ISME J.">
        <title>Energy and carbon metabolisms in a deep terrestrial subsurface fluid microbial community.</title>
        <authorList>
            <person name="Momper L."/>
            <person name="Jungbluth S.P."/>
            <person name="Lee M.D."/>
            <person name="Amend J.P."/>
        </authorList>
    </citation>
    <scope>NUCLEOTIDE SEQUENCE [LARGE SCALE GENOMIC DNA]</scope>
    <source>
        <strain evidence="17">SURF_17</strain>
    </source>
</reference>
<evidence type="ECO:0000256" key="5">
    <source>
        <dbReference type="ARBA" id="ARBA00022598"/>
    </source>
</evidence>
<evidence type="ECO:0000256" key="2">
    <source>
        <dbReference type="ARBA" id="ARBA00001946"/>
    </source>
</evidence>
<proteinExistence type="inferred from homology"/>
<dbReference type="InterPro" id="IPR011761">
    <property type="entry name" value="ATP-grasp"/>
</dbReference>
<dbReference type="UniPathway" id="UPA00074">
    <property type="reaction ID" value="UER00125"/>
</dbReference>
<evidence type="ECO:0000256" key="15">
    <source>
        <dbReference type="PROSITE-ProRule" id="PRU00409"/>
    </source>
</evidence>
<keyword evidence="6" id="KW-0479">Metal-binding</keyword>
<comment type="similarity">
    <text evidence="11 14">Belongs to the GARS family.</text>
</comment>
<dbReference type="Gene3D" id="3.30.470.20">
    <property type="entry name" value="ATP-grasp fold, B domain"/>
    <property type="match status" value="1"/>
</dbReference>
<dbReference type="SMART" id="SM01210">
    <property type="entry name" value="GARS_C"/>
    <property type="match status" value="1"/>
</dbReference>
<evidence type="ECO:0000256" key="10">
    <source>
        <dbReference type="ARBA" id="ARBA00023211"/>
    </source>
</evidence>